<evidence type="ECO:0000313" key="2">
    <source>
        <dbReference type="Proteomes" id="UP000831701"/>
    </source>
</evidence>
<comment type="caution">
    <text evidence="1">The sequence shown here is derived from an EMBL/GenBank/DDBJ whole genome shotgun (WGS) entry which is preliminary data.</text>
</comment>
<keyword evidence="2" id="KW-1185">Reference proteome</keyword>
<evidence type="ECO:0000313" key="1">
    <source>
        <dbReference type="EMBL" id="KAI3352561.1"/>
    </source>
</evidence>
<name>A0ACB8VAM2_9TELE</name>
<dbReference type="Proteomes" id="UP000831701">
    <property type="component" value="Chromosome 23"/>
</dbReference>
<protein>
    <submittedName>
        <fullName evidence="1">Uncharacterized protein</fullName>
    </submittedName>
</protein>
<sequence>MSFFRKGSGLSLRDRDEELRHPREARSRAAAHSRREEPVEVVLIRMSPGRLPAEVFQACPSGRRPQEQTQDTLEGLYLSTVLGNTSGSPLEELVEVAGERTVWASLLRLLPP</sequence>
<organism evidence="1 2">
    <name type="scientific">Scortum barcoo</name>
    <name type="common">barcoo grunter</name>
    <dbReference type="NCBI Taxonomy" id="214431"/>
    <lineage>
        <taxon>Eukaryota</taxon>
        <taxon>Metazoa</taxon>
        <taxon>Chordata</taxon>
        <taxon>Craniata</taxon>
        <taxon>Vertebrata</taxon>
        <taxon>Euteleostomi</taxon>
        <taxon>Actinopterygii</taxon>
        <taxon>Neopterygii</taxon>
        <taxon>Teleostei</taxon>
        <taxon>Neoteleostei</taxon>
        <taxon>Acanthomorphata</taxon>
        <taxon>Eupercaria</taxon>
        <taxon>Centrarchiformes</taxon>
        <taxon>Terapontoidei</taxon>
        <taxon>Terapontidae</taxon>
        <taxon>Scortum</taxon>
    </lineage>
</organism>
<reference evidence="1" key="1">
    <citation type="submission" date="2022-04" db="EMBL/GenBank/DDBJ databases">
        <title>Jade perch genome.</title>
        <authorList>
            <person name="Chao B."/>
        </authorList>
    </citation>
    <scope>NUCLEOTIDE SEQUENCE</scope>
    <source>
        <strain evidence="1">CB-2022</strain>
    </source>
</reference>
<proteinExistence type="predicted"/>
<dbReference type="EMBL" id="CM041553">
    <property type="protein sequence ID" value="KAI3352561.1"/>
    <property type="molecule type" value="Genomic_DNA"/>
</dbReference>
<accession>A0ACB8VAM2</accession>
<gene>
    <name evidence="1" type="ORF">L3Q82_005210</name>
</gene>